<dbReference type="RefSeq" id="WP_254569742.1">
    <property type="nucleotide sequence ID" value="NZ_CP098502.1"/>
</dbReference>
<dbReference type="NCBIfam" id="TIGR00975">
    <property type="entry name" value="3a0107s03"/>
    <property type="match status" value="1"/>
</dbReference>
<dbReference type="Gene3D" id="3.40.190.10">
    <property type="entry name" value="Periplasmic binding protein-like II"/>
    <property type="match status" value="2"/>
</dbReference>
<comment type="similarity">
    <text evidence="1 4">Belongs to the PstS family.</text>
</comment>
<accession>A0ABY5DPL1</accession>
<protein>
    <recommendedName>
        <fullName evidence="4">Phosphate-binding protein</fullName>
    </recommendedName>
</protein>
<evidence type="ECO:0000256" key="5">
    <source>
        <dbReference type="SAM" id="SignalP"/>
    </source>
</evidence>
<dbReference type="CDD" id="cd13565">
    <property type="entry name" value="PBP2_PstS"/>
    <property type="match status" value="1"/>
</dbReference>
<dbReference type="PROSITE" id="PS51257">
    <property type="entry name" value="PROKAR_LIPOPROTEIN"/>
    <property type="match status" value="1"/>
</dbReference>
<feature type="chain" id="PRO_5045543231" description="Phosphate-binding protein" evidence="5">
    <location>
        <begin position="17"/>
        <end position="370"/>
    </location>
</feature>
<gene>
    <name evidence="7" type="primary">pstS</name>
    <name evidence="7" type="ORF">NBH00_16775</name>
</gene>
<keyword evidence="3 4" id="KW-0592">Phosphate transport</keyword>
<proteinExistence type="inferred from homology"/>
<dbReference type="PANTHER" id="PTHR42996">
    <property type="entry name" value="PHOSPHATE-BINDING PROTEIN PSTS"/>
    <property type="match status" value="1"/>
</dbReference>
<dbReference type="SUPFAM" id="SSF53850">
    <property type="entry name" value="Periplasmic binding protein-like II"/>
    <property type="match status" value="1"/>
</dbReference>
<name>A0ABY5DPL1_9ACTN</name>
<keyword evidence="2 4" id="KW-0813">Transport</keyword>
<evidence type="ECO:0000256" key="3">
    <source>
        <dbReference type="ARBA" id="ARBA00022592"/>
    </source>
</evidence>
<keyword evidence="5" id="KW-0732">Signal</keyword>
<reference evidence="7 8" key="1">
    <citation type="submission" date="2022-06" db="EMBL/GenBank/DDBJ databases">
        <title>Paraconexibacter antarcticus.</title>
        <authorList>
            <person name="Kim C.S."/>
        </authorList>
    </citation>
    <scope>NUCLEOTIDE SEQUENCE [LARGE SCALE GENOMIC DNA]</scope>
    <source>
        <strain evidence="7 8">02-257</strain>
    </source>
</reference>
<dbReference type="Proteomes" id="UP001056035">
    <property type="component" value="Chromosome"/>
</dbReference>
<evidence type="ECO:0000259" key="6">
    <source>
        <dbReference type="Pfam" id="PF12849"/>
    </source>
</evidence>
<keyword evidence="8" id="KW-1185">Reference proteome</keyword>
<dbReference type="Pfam" id="PF12849">
    <property type="entry name" value="PBP_like_2"/>
    <property type="match status" value="1"/>
</dbReference>
<dbReference type="InterPro" id="IPR024370">
    <property type="entry name" value="PBP_domain"/>
</dbReference>
<dbReference type="EMBL" id="CP098502">
    <property type="protein sequence ID" value="UTI63007.1"/>
    <property type="molecule type" value="Genomic_DNA"/>
</dbReference>
<organism evidence="7 8">
    <name type="scientific">Paraconexibacter antarcticus</name>
    <dbReference type="NCBI Taxonomy" id="2949664"/>
    <lineage>
        <taxon>Bacteria</taxon>
        <taxon>Bacillati</taxon>
        <taxon>Actinomycetota</taxon>
        <taxon>Thermoleophilia</taxon>
        <taxon>Solirubrobacterales</taxon>
        <taxon>Paraconexibacteraceae</taxon>
        <taxon>Paraconexibacter</taxon>
    </lineage>
</organism>
<feature type="domain" description="PBP" evidence="6">
    <location>
        <begin position="39"/>
        <end position="330"/>
    </location>
</feature>
<evidence type="ECO:0000256" key="1">
    <source>
        <dbReference type="ARBA" id="ARBA00008725"/>
    </source>
</evidence>
<dbReference type="PIRSF" id="PIRSF002756">
    <property type="entry name" value="PstS"/>
    <property type="match status" value="1"/>
</dbReference>
<sequence>MRSTTFIAALSTGALALGVAACGSSNNSSTTAASGTGGSSAPTVSATLNGAGSTFAAPIYQQVGSELKSSGLTVNYQGVGSGDGVAQLQAGTADFAGSDPALAPEDKSKMKVAPVQVPIALGAITLSYNLSGQKSGIKLDGVTAADIYLGKIKKWNDPAIAKLNSGLSLPSTNITVVHRSDSSGTTKGFTQFLANYSPAWKSGPGVDKDIKWPTGTGAKGNDGVAAAVKQTDGAIGYVEQAYALQNGFTFADVKNKSGAFVAPTLDSTSAAAEGLTVPADLGISTIDAPNAKAYPIVSQTFLDFPTDPCKAGGSKDVANGLVAFAKYLLGPSGQGTVKKLSYAPLPANLITKGTAALGKVTCNGAAVTGS</sequence>
<evidence type="ECO:0000256" key="2">
    <source>
        <dbReference type="ARBA" id="ARBA00022448"/>
    </source>
</evidence>
<dbReference type="InterPro" id="IPR050962">
    <property type="entry name" value="Phosphate-bind_PstS"/>
</dbReference>
<feature type="signal peptide" evidence="5">
    <location>
        <begin position="1"/>
        <end position="16"/>
    </location>
</feature>
<dbReference type="InterPro" id="IPR005673">
    <property type="entry name" value="ABC_phos-bd_PstS"/>
</dbReference>
<evidence type="ECO:0000313" key="8">
    <source>
        <dbReference type="Proteomes" id="UP001056035"/>
    </source>
</evidence>
<evidence type="ECO:0000256" key="4">
    <source>
        <dbReference type="PIRNR" id="PIRNR002756"/>
    </source>
</evidence>
<dbReference type="PANTHER" id="PTHR42996:SF1">
    <property type="entry name" value="PHOSPHATE-BINDING PROTEIN PSTS"/>
    <property type="match status" value="1"/>
</dbReference>
<evidence type="ECO:0000313" key="7">
    <source>
        <dbReference type="EMBL" id="UTI63007.1"/>
    </source>
</evidence>